<name>A0A1I2BG53_9BACI</name>
<dbReference type="PANTHER" id="PTHR23088">
    <property type="entry name" value="NITRILASE-RELATED"/>
    <property type="match status" value="1"/>
</dbReference>
<keyword evidence="4" id="KW-1185">Reference proteome</keyword>
<dbReference type="GO" id="GO:0016787">
    <property type="term" value="F:hydrolase activity"/>
    <property type="evidence" value="ECO:0007669"/>
    <property type="project" value="UniProtKB-KW"/>
</dbReference>
<dbReference type="CDD" id="cd07197">
    <property type="entry name" value="nitrilase"/>
    <property type="match status" value="1"/>
</dbReference>
<dbReference type="RefSeq" id="WP_091658610.1">
    <property type="nucleotide sequence ID" value="NZ_FONT01000002.1"/>
</dbReference>
<gene>
    <name evidence="3" type="ORF">SAMN05192532_102274</name>
</gene>
<dbReference type="Gene3D" id="3.60.110.10">
    <property type="entry name" value="Carbon-nitrogen hydrolase"/>
    <property type="match status" value="1"/>
</dbReference>
<dbReference type="InterPro" id="IPR003010">
    <property type="entry name" value="C-N_Hydrolase"/>
</dbReference>
<dbReference type="PROSITE" id="PS50263">
    <property type="entry name" value="CN_HYDROLASE"/>
    <property type="match status" value="1"/>
</dbReference>
<dbReference type="Proteomes" id="UP000199516">
    <property type="component" value="Unassembled WGS sequence"/>
</dbReference>
<organism evidence="3 4">
    <name type="scientific">Alteribacillus iranensis</name>
    <dbReference type="NCBI Taxonomy" id="930128"/>
    <lineage>
        <taxon>Bacteria</taxon>
        <taxon>Bacillati</taxon>
        <taxon>Bacillota</taxon>
        <taxon>Bacilli</taxon>
        <taxon>Bacillales</taxon>
        <taxon>Bacillaceae</taxon>
        <taxon>Alteribacillus</taxon>
    </lineage>
</organism>
<dbReference type="InterPro" id="IPR036526">
    <property type="entry name" value="C-N_Hydrolase_sf"/>
</dbReference>
<dbReference type="Pfam" id="PF00795">
    <property type="entry name" value="CN_hydrolase"/>
    <property type="match status" value="1"/>
</dbReference>
<accession>A0A1I2BG53</accession>
<dbReference type="EMBL" id="FONT01000002">
    <property type="protein sequence ID" value="SFE54858.1"/>
    <property type="molecule type" value="Genomic_DNA"/>
</dbReference>
<sequence>MSERVMKLALAQLRCELLDKEYNLRRILFSIESANKKGADFILFPELCLSGYMMSTELYRIAEPVTGDSIMKIAETAKENNIGVVVGFPEKEGEKLYNSAAVIDRDGSLLCTYRKTHLYHTEHDFFTPGDRFPTIELGVGKVGILITYDMEFPEAPRILAKKGVEIILVLEANMVPYQKHQDIYLRSRALENHIYMAATNKVGLHVDNVFFGESQIVHPNGHSLYKAGNNEELPVIEVPLNEAKAAVGVLDYLNNRREDLYM</sequence>
<proteinExistence type="inferred from homology"/>
<evidence type="ECO:0000256" key="1">
    <source>
        <dbReference type="ARBA" id="ARBA00010613"/>
    </source>
</evidence>
<reference evidence="3 4" key="1">
    <citation type="submission" date="2016-10" db="EMBL/GenBank/DDBJ databases">
        <authorList>
            <person name="de Groot N.N."/>
        </authorList>
    </citation>
    <scope>NUCLEOTIDE SEQUENCE [LARGE SCALE GENOMIC DNA]</scope>
    <source>
        <strain evidence="3 4">DSM 23995</strain>
    </source>
</reference>
<keyword evidence="3" id="KW-0378">Hydrolase</keyword>
<dbReference type="STRING" id="930128.SAMN05192532_102274"/>
<dbReference type="OrthoDB" id="9811121at2"/>
<feature type="domain" description="CN hydrolase" evidence="2">
    <location>
        <begin position="6"/>
        <end position="240"/>
    </location>
</feature>
<comment type="similarity">
    <text evidence="1">Belongs to the carbon-nitrogen hydrolase superfamily. NIT1/NIT2 family.</text>
</comment>
<evidence type="ECO:0000313" key="4">
    <source>
        <dbReference type="Proteomes" id="UP000199516"/>
    </source>
</evidence>
<protein>
    <submittedName>
        <fullName evidence="3">Predicted amidohydrolase</fullName>
    </submittedName>
</protein>
<evidence type="ECO:0000313" key="3">
    <source>
        <dbReference type="EMBL" id="SFE54858.1"/>
    </source>
</evidence>
<dbReference type="PANTHER" id="PTHR23088:SF27">
    <property type="entry name" value="DEAMINATED GLUTATHIONE AMIDASE"/>
    <property type="match status" value="1"/>
</dbReference>
<dbReference type="SUPFAM" id="SSF56317">
    <property type="entry name" value="Carbon-nitrogen hydrolase"/>
    <property type="match status" value="1"/>
</dbReference>
<evidence type="ECO:0000259" key="2">
    <source>
        <dbReference type="PROSITE" id="PS50263"/>
    </source>
</evidence>
<dbReference type="AlphaFoldDB" id="A0A1I2BG53"/>